<dbReference type="InterPro" id="IPR028233">
    <property type="entry name" value="BBIP10"/>
</dbReference>
<dbReference type="Proteomes" id="UP000266743">
    <property type="component" value="Chromosome 7"/>
</dbReference>
<feature type="region of interest" description="Disordered" evidence="1">
    <location>
        <begin position="58"/>
        <end position="96"/>
    </location>
</feature>
<feature type="region of interest" description="Disordered" evidence="1">
    <location>
        <begin position="1"/>
        <end position="20"/>
    </location>
</feature>
<dbReference type="GO" id="GO:0097500">
    <property type="term" value="P:receptor localization to non-motile cilium"/>
    <property type="evidence" value="ECO:0007669"/>
    <property type="project" value="TreeGrafter"/>
</dbReference>
<dbReference type="PANTHER" id="PTHR28596">
    <property type="entry name" value="BBSOME-INTERACTING PROTEIN 1"/>
    <property type="match status" value="1"/>
</dbReference>
<protein>
    <submittedName>
        <fullName evidence="2">Cilia BBSome complex subunit 10</fullName>
    </submittedName>
</protein>
<dbReference type="GO" id="GO:0034464">
    <property type="term" value="C:BBSome"/>
    <property type="evidence" value="ECO:0007669"/>
    <property type="project" value="InterPro"/>
</dbReference>
<proteinExistence type="predicted"/>
<gene>
    <name evidence="2" type="ORF">DPX39_070055500</name>
</gene>
<evidence type="ECO:0000313" key="2">
    <source>
        <dbReference type="EMBL" id="RHW71619.1"/>
    </source>
</evidence>
<dbReference type="PANTHER" id="PTHR28596:SF1">
    <property type="entry name" value="BBSOME-INTERACTING PROTEIN 1"/>
    <property type="match status" value="1"/>
</dbReference>
<dbReference type="EMBL" id="QSBY01000007">
    <property type="protein sequence ID" value="RHW71619.1"/>
    <property type="molecule type" value="Genomic_DNA"/>
</dbReference>
<sequence>MEQPQQRAGSDETLPAEVLPTTGFVFHESEEPKGLLCPPKLLPIKSFALERLEHLEKRMADETKAKRQERQQQKATPQWNTSPTNLRPPLPKPVQP</sequence>
<feature type="compositionally biased region" description="Pro residues" evidence="1">
    <location>
        <begin position="86"/>
        <end position="96"/>
    </location>
</feature>
<dbReference type="GO" id="GO:0060271">
    <property type="term" value="P:cilium assembly"/>
    <property type="evidence" value="ECO:0007669"/>
    <property type="project" value="InterPro"/>
</dbReference>
<evidence type="ECO:0000256" key="1">
    <source>
        <dbReference type="SAM" id="MobiDB-lite"/>
    </source>
</evidence>
<accession>A0A3L6L4Q4</accession>
<organism evidence="2">
    <name type="scientific">Trypanosoma brucei equiperdum</name>
    <dbReference type="NCBI Taxonomy" id="630700"/>
    <lineage>
        <taxon>Eukaryota</taxon>
        <taxon>Discoba</taxon>
        <taxon>Euglenozoa</taxon>
        <taxon>Kinetoplastea</taxon>
        <taxon>Metakinetoplastina</taxon>
        <taxon>Trypanosomatida</taxon>
        <taxon>Trypanosomatidae</taxon>
        <taxon>Trypanosoma</taxon>
    </lineage>
</organism>
<dbReference type="AlphaFoldDB" id="A0A3L6L4Q4"/>
<dbReference type="Pfam" id="PF14777">
    <property type="entry name" value="BBIP10"/>
    <property type="match status" value="1"/>
</dbReference>
<comment type="caution">
    <text evidence="2">The sequence shown here is derived from an EMBL/GenBank/DDBJ whole genome shotgun (WGS) entry which is preliminary data.</text>
</comment>
<reference evidence="2" key="1">
    <citation type="submission" date="2018-09" db="EMBL/GenBank/DDBJ databases">
        <title>whole genome sequence of T. equiperdum IVM-t1 strain.</title>
        <authorList>
            <person name="Suganuma K."/>
        </authorList>
    </citation>
    <scope>NUCLEOTIDE SEQUENCE [LARGE SCALE GENOMIC DNA]</scope>
    <source>
        <strain evidence="2">IVM-t1</strain>
    </source>
</reference>
<feature type="compositionally biased region" description="Basic and acidic residues" evidence="1">
    <location>
        <begin position="58"/>
        <end position="72"/>
    </location>
</feature>
<name>A0A3L6L4Q4_9TRYP</name>